<evidence type="ECO:0000313" key="2">
    <source>
        <dbReference type="Proteomes" id="UP000597338"/>
    </source>
</evidence>
<accession>A0ABQ1L0X3</accession>
<dbReference type="InterPro" id="IPR002850">
    <property type="entry name" value="PIN_toxin-like"/>
</dbReference>
<dbReference type="EMBL" id="BMIK01000001">
    <property type="protein sequence ID" value="GGC14431.1"/>
    <property type="molecule type" value="Genomic_DNA"/>
</dbReference>
<keyword evidence="2" id="KW-1185">Reference proteome</keyword>
<evidence type="ECO:0000313" key="1">
    <source>
        <dbReference type="EMBL" id="GGC14431.1"/>
    </source>
</evidence>
<dbReference type="NCBIfam" id="TIGR00305">
    <property type="entry name" value="putative toxin-antitoxin system toxin component, PIN family"/>
    <property type="match status" value="1"/>
</dbReference>
<evidence type="ECO:0008006" key="3">
    <source>
        <dbReference type="Google" id="ProtNLM"/>
    </source>
</evidence>
<comment type="caution">
    <text evidence="1">The sequence shown here is derived from an EMBL/GenBank/DDBJ whole genome shotgun (WGS) entry which is preliminary data.</text>
</comment>
<dbReference type="Proteomes" id="UP000597338">
    <property type="component" value="Unassembled WGS sequence"/>
</dbReference>
<dbReference type="RefSeq" id="WP_188746625.1">
    <property type="nucleotide sequence ID" value="NZ_BMIK01000001.1"/>
</dbReference>
<proteinExistence type="predicted"/>
<sequence>MLARPKLRKFVPPESVSKVAKLHDLTTKTYKLTDIPKVVSDNKDNYLFALCAKSKADYLVSGDKIVLQTGTYRKTKMITLTELERVIRF</sequence>
<organism evidence="1 2">
    <name type="scientific">Parapedobacter defluvii</name>
    <dbReference type="NCBI Taxonomy" id="2045106"/>
    <lineage>
        <taxon>Bacteria</taxon>
        <taxon>Pseudomonadati</taxon>
        <taxon>Bacteroidota</taxon>
        <taxon>Sphingobacteriia</taxon>
        <taxon>Sphingobacteriales</taxon>
        <taxon>Sphingobacteriaceae</taxon>
        <taxon>Parapedobacter</taxon>
    </lineage>
</organism>
<protein>
    <recommendedName>
        <fullName evidence="3">Toxin-antitoxin system toxin component, PIN family</fullName>
    </recommendedName>
</protein>
<reference evidence="2" key="1">
    <citation type="journal article" date="2019" name="Int. J. Syst. Evol. Microbiol.">
        <title>The Global Catalogue of Microorganisms (GCM) 10K type strain sequencing project: providing services to taxonomists for standard genome sequencing and annotation.</title>
        <authorList>
            <consortium name="The Broad Institute Genomics Platform"/>
            <consortium name="The Broad Institute Genome Sequencing Center for Infectious Disease"/>
            <person name="Wu L."/>
            <person name="Ma J."/>
        </authorList>
    </citation>
    <scope>NUCLEOTIDE SEQUENCE [LARGE SCALE GENOMIC DNA]</scope>
    <source>
        <strain evidence="2">CGMCC 1.15342</strain>
    </source>
</reference>
<name>A0ABQ1L0X3_9SPHI</name>
<gene>
    <name evidence="1" type="ORF">GCM10011386_02700</name>
</gene>